<protein>
    <recommendedName>
        <fullName evidence="4">Protein kinase domain-containing protein</fullName>
    </recommendedName>
</protein>
<dbReference type="GO" id="GO:0007166">
    <property type="term" value="P:cell surface receptor signaling pathway"/>
    <property type="evidence" value="ECO:0007669"/>
    <property type="project" value="InterPro"/>
</dbReference>
<gene>
    <name evidence="5" type="ORF">AB205_0014650</name>
</gene>
<dbReference type="OrthoDB" id="4062651at2759"/>
<keyword evidence="3" id="KW-0175">Coiled coil</keyword>
<dbReference type="PROSITE" id="PS50011">
    <property type="entry name" value="PROTEIN_KINASE_DOM"/>
    <property type="match status" value="1"/>
</dbReference>
<dbReference type="Pfam" id="PF22215">
    <property type="entry name" value="MLKL_N"/>
    <property type="match status" value="1"/>
</dbReference>
<dbReference type="GO" id="GO:0004672">
    <property type="term" value="F:protein kinase activity"/>
    <property type="evidence" value="ECO:0007669"/>
    <property type="project" value="InterPro"/>
</dbReference>
<dbReference type="Gene3D" id="3.30.200.20">
    <property type="entry name" value="Phosphorylase Kinase, domain 1"/>
    <property type="match status" value="1"/>
</dbReference>
<dbReference type="PANTHER" id="PTHR44329:SF298">
    <property type="entry name" value="MIXED LINEAGE KINASE DOMAIN-LIKE PROTEIN"/>
    <property type="match status" value="1"/>
</dbReference>
<evidence type="ECO:0000256" key="2">
    <source>
        <dbReference type="ARBA" id="ARBA00022840"/>
    </source>
</evidence>
<dbReference type="InterPro" id="IPR051681">
    <property type="entry name" value="Ser/Thr_Kinases-Pseudokinases"/>
</dbReference>
<organism evidence="5">
    <name type="scientific">Aquarana catesbeiana</name>
    <name type="common">American bullfrog</name>
    <name type="synonym">Rana catesbeiana</name>
    <dbReference type="NCBI Taxonomy" id="8400"/>
    <lineage>
        <taxon>Eukaryota</taxon>
        <taxon>Metazoa</taxon>
        <taxon>Chordata</taxon>
        <taxon>Craniata</taxon>
        <taxon>Vertebrata</taxon>
        <taxon>Euteleostomi</taxon>
        <taxon>Amphibia</taxon>
        <taxon>Batrachia</taxon>
        <taxon>Anura</taxon>
        <taxon>Neobatrachia</taxon>
        <taxon>Ranoidea</taxon>
        <taxon>Ranidae</taxon>
        <taxon>Aquarana</taxon>
    </lineage>
</organism>
<sequence>MKEMEAMEALGHVFTVAQTIYDLCDQASSNKKQCRRLEKRIKMLLLTAKTLEKQQDKSVALLAVVGELATTLENAKCWVIKYSHHAWWKQLLQANSIKEEFHLINDRLGDAATQISVLLAAEHRSKFYQFFMENTRKRQNEKDIEEDLQELRTYLNSHVPQIEDKMDNMKDEMSKLNATLAEINLACVRPKWNIAEIRATDLKRGDLLLERPTHFLYCGEFHRSPVAIKVFKDQNVQSEDFIRRTFLSESQTMKKFECLNILRLYGICIDNSGPETCYSLVMELCEKGTLRELLQAEPDLPLDRRVVMALDAARALYRLHQTEEKAILHGNLSSSKFLVDGTYCVKLSGFELSKTESSIGRPSNAVIRKKARELEYISPETWKDINAYDKRSEIYSLGVVMYEIATGKPPFHDLEVTADNLGEMQEKWWASLDNDFPSSCPNKFRDLIKRLLQRNPRDRPSAGVTVDLLMVNLNQQRREGCHQDATA</sequence>
<dbReference type="Gene3D" id="1.20.930.20">
    <property type="entry name" value="Adaptor protein Cbl, N-terminal domain"/>
    <property type="match status" value="1"/>
</dbReference>
<dbReference type="InterPro" id="IPR036537">
    <property type="entry name" value="Adaptor_Cbl_N_dom_sf"/>
</dbReference>
<feature type="coiled-coil region" evidence="3">
    <location>
        <begin position="159"/>
        <end position="186"/>
    </location>
</feature>
<evidence type="ECO:0000313" key="5">
    <source>
        <dbReference type="EMBL" id="PIO34680.1"/>
    </source>
</evidence>
<dbReference type="InterPro" id="IPR059179">
    <property type="entry name" value="MLKL-like_MCAfunc"/>
</dbReference>
<dbReference type="CDD" id="cd21037">
    <property type="entry name" value="MLKL_NTD"/>
    <property type="match status" value="1"/>
</dbReference>
<keyword evidence="2" id="KW-0067">ATP-binding</keyword>
<dbReference type="InterPro" id="IPR001245">
    <property type="entry name" value="Ser-Thr/Tyr_kinase_cat_dom"/>
</dbReference>
<name>A0A2G9S3I5_AQUCT</name>
<dbReference type="GO" id="GO:0005524">
    <property type="term" value="F:ATP binding"/>
    <property type="evidence" value="ECO:0007669"/>
    <property type="project" value="UniProtKB-KW"/>
</dbReference>
<dbReference type="EMBL" id="KV929542">
    <property type="protein sequence ID" value="PIO34680.1"/>
    <property type="molecule type" value="Genomic_DNA"/>
</dbReference>
<accession>A0A2G9S3I5</accession>
<evidence type="ECO:0000256" key="3">
    <source>
        <dbReference type="SAM" id="Coils"/>
    </source>
</evidence>
<dbReference type="InterPro" id="IPR054000">
    <property type="entry name" value="MLKL_N"/>
</dbReference>
<dbReference type="AlphaFoldDB" id="A0A2G9S3I5"/>
<keyword evidence="1" id="KW-0547">Nucleotide-binding</keyword>
<dbReference type="GO" id="GO:0097527">
    <property type="term" value="P:necroptotic signaling pathway"/>
    <property type="evidence" value="ECO:0007669"/>
    <property type="project" value="TreeGrafter"/>
</dbReference>
<dbReference type="Pfam" id="PF07714">
    <property type="entry name" value="PK_Tyr_Ser-Thr"/>
    <property type="match status" value="1"/>
</dbReference>
<dbReference type="Gene3D" id="1.10.510.10">
    <property type="entry name" value="Transferase(Phosphotransferase) domain 1"/>
    <property type="match status" value="1"/>
</dbReference>
<dbReference type="SUPFAM" id="SSF56112">
    <property type="entry name" value="Protein kinase-like (PK-like)"/>
    <property type="match status" value="1"/>
</dbReference>
<proteinExistence type="predicted"/>
<dbReference type="InterPro" id="IPR000719">
    <property type="entry name" value="Prot_kinase_dom"/>
</dbReference>
<evidence type="ECO:0000256" key="1">
    <source>
        <dbReference type="ARBA" id="ARBA00022741"/>
    </source>
</evidence>
<evidence type="ECO:0000259" key="4">
    <source>
        <dbReference type="PROSITE" id="PS50011"/>
    </source>
</evidence>
<reference evidence="5" key="1">
    <citation type="submission" date="2017-08" db="EMBL/GenBank/DDBJ databases">
        <title>Assembly of the North American Bullfrog Genome.</title>
        <authorList>
            <person name="Warren R.L."/>
            <person name="Vandervalk B.P."/>
            <person name="Kucuk E."/>
            <person name="Birol I."/>
            <person name="Helbing C."/>
            <person name="Pandoh P."/>
            <person name="Behsaz B."/>
            <person name="Mohamadi H."/>
            <person name="Chu J."/>
            <person name="Jackman S."/>
            <person name="Hammond S.A."/>
            <person name="Veldhoen N."/>
            <person name="Kirk H."/>
            <person name="Zhao Y."/>
            <person name="Coope R."/>
            <person name="Pleasance S."/>
            <person name="Moore R."/>
            <person name="Holt R."/>
        </authorList>
    </citation>
    <scope>NUCLEOTIDE SEQUENCE</scope>
    <source>
        <strain evidence="5">Bruno</strain>
        <tissue evidence="5">Liver</tissue>
    </source>
</reference>
<dbReference type="InterPro" id="IPR011009">
    <property type="entry name" value="Kinase-like_dom_sf"/>
</dbReference>
<dbReference type="PANTHER" id="PTHR44329">
    <property type="entry name" value="SERINE/THREONINE-PROTEIN KINASE TNNI3K-RELATED"/>
    <property type="match status" value="1"/>
</dbReference>
<feature type="domain" description="Protein kinase" evidence="4">
    <location>
        <begin position="202"/>
        <end position="473"/>
    </location>
</feature>